<dbReference type="InterPro" id="IPR017938">
    <property type="entry name" value="Riboflavin_synthase-like_b-brl"/>
</dbReference>
<dbReference type="Gene3D" id="3.10.120.10">
    <property type="entry name" value="Cytochrome b5-like heme/steroid binding domain"/>
    <property type="match status" value="1"/>
</dbReference>
<proteinExistence type="predicted"/>
<evidence type="ECO:0000313" key="8">
    <source>
        <dbReference type="EMBL" id="KAJ8968675.1"/>
    </source>
</evidence>
<dbReference type="SUPFAM" id="SSF63380">
    <property type="entry name" value="Riboflavin synthase domain-like"/>
    <property type="match status" value="1"/>
</dbReference>
<dbReference type="Proteomes" id="UP001162164">
    <property type="component" value="Unassembled WGS sequence"/>
</dbReference>
<dbReference type="SUPFAM" id="SSF52343">
    <property type="entry name" value="Ferredoxin reductase-like, C-terminal NADP-linked domain"/>
    <property type="match status" value="1"/>
</dbReference>
<sequence length="517" mass="59180">MLGLRYAGRFTMLPNTFRSIQGGPEELMKGAGIDATRFFDQIHPWVNYEQILQKCYIGRLVAIDPKIDAESLLFGDKNTSPKSTTNSTQSLKLPERFTPLKVDSPKTSSNEEIKPKSSIAKEEPSPSTPPVKEPEIHYLDNYPELPKIDSTSNSQSEESEEPAEDTSHLPRFDWIQRLDWITVIFYTHAFANPQVEVFPPSEKNLMIILTYDNTIFRNELTFLESVKWPCTIQMSYETGKVEGGIWNDYGVVRQSFKTAGDVSGAKYSNVLTDKVQINHNMFLMRLERTDGCKVVIPIGKHVRIFGNVDGQEMSRSYTPVPQTLFTDLKKRDTVTDCLCLAIKRYENGNVSRFLTDREKSDLVQVTKPMGDFELRRMEKRDIFLLLAAGSGITPILTIVVFLLERRIKICQFARLLFFNRTENDIPFREELEGLERCYKRLKVDHILSQPGEHWKGLTGHVHKEMIENAIQEHIKNTGYTIEHIFTFICGPNPFVALSLDIVNKIGMTEEQIHAFQG</sequence>
<dbReference type="InterPro" id="IPR001433">
    <property type="entry name" value="OxRdtase_FAD/NAD-bd"/>
</dbReference>
<dbReference type="PANTHER" id="PTHR19370">
    <property type="entry name" value="NADH-CYTOCHROME B5 REDUCTASE"/>
    <property type="match status" value="1"/>
</dbReference>
<comment type="cofactor">
    <cofactor evidence="1">
        <name>FAD</name>
        <dbReference type="ChEBI" id="CHEBI:57692"/>
    </cofactor>
</comment>
<dbReference type="Pfam" id="PF00175">
    <property type="entry name" value="NAD_binding_1"/>
    <property type="match status" value="1"/>
</dbReference>
<feature type="domain" description="FAD-binding FR-type" evidence="7">
    <location>
        <begin position="264"/>
        <end position="375"/>
    </location>
</feature>
<dbReference type="Gene3D" id="2.40.30.10">
    <property type="entry name" value="Translation factors"/>
    <property type="match status" value="1"/>
</dbReference>
<evidence type="ECO:0000313" key="9">
    <source>
        <dbReference type="Proteomes" id="UP001162164"/>
    </source>
</evidence>
<name>A0ABQ9IY91_9CUCU</name>
<dbReference type="PROSITE" id="PS51384">
    <property type="entry name" value="FAD_FR"/>
    <property type="match status" value="1"/>
</dbReference>
<dbReference type="InterPro" id="IPR039261">
    <property type="entry name" value="FNR_nucleotide-bd"/>
</dbReference>
<keyword evidence="6" id="KW-1133">Transmembrane helix</keyword>
<dbReference type="InterPro" id="IPR036400">
    <property type="entry name" value="Cyt_B5-like_heme/steroid_sf"/>
</dbReference>
<evidence type="ECO:0000256" key="6">
    <source>
        <dbReference type="SAM" id="Phobius"/>
    </source>
</evidence>
<dbReference type="Gene3D" id="3.40.50.80">
    <property type="entry name" value="Nucleotide-binding domain of ferredoxin-NADP reductase (FNR) module"/>
    <property type="match status" value="1"/>
</dbReference>
<dbReference type="PRINTS" id="PR00406">
    <property type="entry name" value="CYTB5RDTASE"/>
</dbReference>
<evidence type="ECO:0000256" key="1">
    <source>
        <dbReference type="ARBA" id="ARBA00001974"/>
    </source>
</evidence>
<keyword evidence="9" id="KW-1185">Reference proteome</keyword>
<organism evidence="8 9">
    <name type="scientific">Molorchus minor</name>
    <dbReference type="NCBI Taxonomy" id="1323400"/>
    <lineage>
        <taxon>Eukaryota</taxon>
        <taxon>Metazoa</taxon>
        <taxon>Ecdysozoa</taxon>
        <taxon>Arthropoda</taxon>
        <taxon>Hexapoda</taxon>
        <taxon>Insecta</taxon>
        <taxon>Pterygota</taxon>
        <taxon>Neoptera</taxon>
        <taxon>Endopterygota</taxon>
        <taxon>Coleoptera</taxon>
        <taxon>Polyphaga</taxon>
        <taxon>Cucujiformia</taxon>
        <taxon>Chrysomeloidea</taxon>
        <taxon>Cerambycidae</taxon>
        <taxon>Lamiinae</taxon>
        <taxon>Monochamini</taxon>
        <taxon>Molorchus</taxon>
    </lineage>
</organism>
<keyword evidence="3" id="KW-0274">FAD</keyword>
<dbReference type="PANTHER" id="PTHR19370:SF185">
    <property type="entry name" value="NADH-CYTOCHROME B5 REDUCTASE"/>
    <property type="match status" value="1"/>
</dbReference>
<keyword evidence="2" id="KW-0285">Flavoprotein</keyword>
<feature type="transmembrane region" description="Helical" evidence="6">
    <location>
        <begin position="382"/>
        <end position="403"/>
    </location>
</feature>
<evidence type="ECO:0000259" key="7">
    <source>
        <dbReference type="PROSITE" id="PS51384"/>
    </source>
</evidence>
<accession>A0ABQ9IY91</accession>
<feature type="region of interest" description="Disordered" evidence="5">
    <location>
        <begin position="73"/>
        <end position="168"/>
    </location>
</feature>
<dbReference type="EMBL" id="JAPWTJ010001946">
    <property type="protein sequence ID" value="KAJ8968675.1"/>
    <property type="molecule type" value="Genomic_DNA"/>
</dbReference>
<evidence type="ECO:0000256" key="5">
    <source>
        <dbReference type="SAM" id="MobiDB-lite"/>
    </source>
</evidence>
<dbReference type="InterPro" id="IPR001199">
    <property type="entry name" value="Cyt_B5-like_heme/steroid-bd"/>
</dbReference>
<dbReference type="SUPFAM" id="SSF55856">
    <property type="entry name" value="Cytochrome b5-like heme/steroid binding domain"/>
    <property type="match status" value="1"/>
</dbReference>
<dbReference type="Pfam" id="PF00173">
    <property type="entry name" value="Cyt-b5"/>
    <property type="match status" value="1"/>
</dbReference>
<feature type="compositionally biased region" description="Low complexity" evidence="5">
    <location>
        <begin position="77"/>
        <end position="90"/>
    </location>
</feature>
<gene>
    <name evidence="8" type="ORF">NQ317_014778</name>
</gene>
<dbReference type="Pfam" id="PF00970">
    <property type="entry name" value="FAD_binding_6"/>
    <property type="match status" value="1"/>
</dbReference>
<evidence type="ECO:0000256" key="2">
    <source>
        <dbReference type="ARBA" id="ARBA00022630"/>
    </source>
</evidence>
<keyword evidence="6" id="KW-0812">Transmembrane</keyword>
<keyword evidence="6" id="KW-0472">Membrane</keyword>
<dbReference type="InterPro" id="IPR008333">
    <property type="entry name" value="Cbr1-like_FAD-bd_dom"/>
</dbReference>
<protein>
    <recommendedName>
        <fullName evidence="7">FAD-binding FR-type domain-containing protein</fullName>
    </recommendedName>
</protein>
<reference evidence="8" key="1">
    <citation type="journal article" date="2023" name="Insect Mol. Biol.">
        <title>Genome sequencing provides insights into the evolution of gene families encoding plant cell wall-degrading enzymes in longhorned beetles.</title>
        <authorList>
            <person name="Shin N.R."/>
            <person name="Okamura Y."/>
            <person name="Kirsch R."/>
            <person name="Pauchet Y."/>
        </authorList>
    </citation>
    <scope>NUCLEOTIDE SEQUENCE</scope>
    <source>
        <strain evidence="8">MMC_N1</strain>
    </source>
</reference>
<dbReference type="InterPro" id="IPR017927">
    <property type="entry name" value="FAD-bd_FR_type"/>
</dbReference>
<evidence type="ECO:0000256" key="4">
    <source>
        <dbReference type="ARBA" id="ARBA00023002"/>
    </source>
</evidence>
<keyword evidence="4" id="KW-0560">Oxidoreductase</keyword>
<evidence type="ECO:0000256" key="3">
    <source>
        <dbReference type="ARBA" id="ARBA00022827"/>
    </source>
</evidence>
<dbReference type="CDD" id="cd06183">
    <property type="entry name" value="cyt_b5_reduct_like"/>
    <property type="match status" value="1"/>
</dbReference>
<feature type="compositionally biased region" description="Basic and acidic residues" evidence="5">
    <location>
        <begin position="109"/>
        <end position="124"/>
    </location>
</feature>
<dbReference type="InterPro" id="IPR001834">
    <property type="entry name" value="CBR-like"/>
</dbReference>
<comment type="caution">
    <text evidence="8">The sequence shown here is derived from an EMBL/GenBank/DDBJ whole genome shotgun (WGS) entry which is preliminary data.</text>
</comment>